<keyword evidence="2" id="KW-1185">Reference proteome</keyword>
<evidence type="ECO:0000313" key="2">
    <source>
        <dbReference type="Proteomes" id="UP001500279"/>
    </source>
</evidence>
<dbReference type="Proteomes" id="UP001500279">
    <property type="component" value="Unassembled WGS sequence"/>
</dbReference>
<proteinExistence type="predicted"/>
<name>A0ABN1KGT7_9BURK</name>
<reference evidence="1 2" key="1">
    <citation type="journal article" date="2019" name="Int. J. Syst. Evol. Microbiol.">
        <title>The Global Catalogue of Microorganisms (GCM) 10K type strain sequencing project: providing services to taxonomists for standard genome sequencing and annotation.</title>
        <authorList>
            <consortium name="The Broad Institute Genomics Platform"/>
            <consortium name="The Broad Institute Genome Sequencing Center for Infectious Disease"/>
            <person name="Wu L."/>
            <person name="Ma J."/>
        </authorList>
    </citation>
    <scope>NUCLEOTIDE SEQUENCE [LARGE SCALE GENOMIC DNA]</scope>
    <source>
        <strain evidence="1 2">JCM 15503</strain>
    </source>
</reference>
<sequence>MTTLLSESEATLALRLQHIVQSSPIFMAALRAVRQVAPPDACIGAGAIRNLVWDHLHGHTEASPVADWDVVFFDAADCRQARDQALQQQLTQACPELTWEVTNQAGVHHWFEAIFGHAVAPLDSLEEAVATWPEYCTSVAIALRPDDSLRIIAPYGLADLFALRVRRNPARVSEQTYRQRVATKQYAKRWPGVTVESC</sequence>
<organism evidence="1 2">
    <name type="scientific">Ideonella azotifigens</name>
    <dbReference type="NCBI Taxonomy" id="513160"/>
    <lineage>
        <taxon>Bacteria</taxon>
        <taxon>Pseudomonadati</taxon>
        <taxon>Pseudomonadota</taxon>
        <taxon>Betaproteobacteria</taxon>
        <taxon>Burkholderiales</taxon>
        <taxon>Sphaerotilaceae</taxon>
        <taxon>Ideonella</taxon>
    </lineage>
</organism>
<dbReference type="PANTHER" id="PTHR39166:SF1">
    <property type="entry name" value="BLL1166 PROTEIN"/>
    <property type="match status" value="1"/>
</dbReference>
<protein>
    <submittedName>
        <fullName evidence="1">Nucleotidyltransferase family protein</fullName>
    </submittedName>
</protein>
<dbReference type="Pfam" id="PF06042">
    <property type="entry name" value="NTP_transf_6"/>
    <property type="match status" value="1"/>
</dbReference>
<evidence type="ECO:0000313" key="1">
    <source>
        <dbReference type="EMBL" id="GAA0765944.1"/>
    </source>
</evidence>
<comment type="caution">
    <text evidence="1">The sequence shown here is derived from an EMBL/GenBank/DDBJ whole genome shotgun (WGS) entry which is preliminary data.</text>
</comment>
<dbReference type="PANTHER" id="PTHR39166">
    <property type="entry name" value="BLL1166 PROTEIN"/>
    <property type="match status" value="1"/>
</dbReference>
<gene>
    <name evidence="1" type="ORF">GCM10009107_53560</name>
</gene>
<dbReference type="EMBL" id="BAAAEW010000042">
    <property type="protein sequence ID" value="GAA0765944.1"/>
    <property type="molecule type" value="Genomic_DNA"/>
</dbReference>
<dbReference type="InterPro" id="IPR009267">
    <property type="entry name" value="NTP_transf_6"/>
</dbReference>
<accession>A0ABN1KGT7</accession>
<dbReference type="RefSeq" id="WP_231010933.1">
    <property type="nucleotide sequence ID" value="NZ_BAAAEW010000042.1"/>
</dbReference>